<dbReference type="InterPro" id="IPR036770">
    <property type="entry name" value="Ankyrin_rpt-contain_sf"/>
</dbReference>
<dbReference type="PANTHER" id="PTHR46680:SF3">
    <property type="entry name" value="NF-KAPPA-B INHIBITOR CACTUS"/>
    <property type="match status" value="1"/>
</dbReference>
<dbReference type="Proteomes" id="UP001209878">
    <property type="component" value="Unassembled WGS sequence"/>
</dbReference>
<organism evidence="6 7">
    <name type="scientific">Ridgeia piscesae</name>
    <name type="common">Tubeworm</name>
    <dbReference type="NCBI Taxonomy" id="27915"/>
    <lineage>
        <taxon>Eukaryota</taxon>
        <taxon>Metazoa</taxon>
        <taxon>Spiralia</taxon>
        <taxon>Lophotrochozoa</taxon>
        <taxon>Annelida</taxon>
        <taxon>Polychaeta</taxon>
        <taxon>Sedentaria</taxon>
        <taxon>Canalipalpata</taxon>
        <taxon>Sabellida</taxon>
        <taxon>Siboglinidae</taxon>
        <taxon>Ridgeia</taxon>
    </lineage>
</organism>
<dbReference type="CDD" id="cd23659">
    <property type="entry name" value="USP_At3g01520-like"/>
    <property type="match status" value="1"/>
</dbReference>
<dbReference type="PROSITE" id="PS50297">
    <property type="entry name" value="ANK_REP_REGION"/>
    <property type="match status" value="2"/>
</dbReference>
<proteinExistence type="predicted"/>
<keyword evidence="1" id="KW-0677">Repeat</keyword>
<feature type="repeat" description="ANK" evidence="3">
    <location>
        <begin position="219"/>
        <end position="251"/>
    </location>
</feature>
<gene>
    <name evidence="6" type="ORF">NP493_72g04059</name>
</gene>
<keyword evidence="7" id="KW-1185">Reference proteome</keyword>
<dbReference type="SUPFAM" id="SSF48403">
    <property type="entry name" value="Ankyrin repeat"/>
    <property type="match status" value="1"/>
</dbReference>
<dbReference type="InterPro" id="IPR006016">
    <property type="entry name" value="UspA"/>
</dbReference>
<feature type="compositionally biased region" description="Polar residues" evidence="4">
    <location>
        <begin position="427"/>
        <end position="437"/>
    </location>
</feature>
<protein>
    <recommendedName>
        <fullName evidence="5">UspA domain-containing protein</fullName>
    </recommendedName>
</protein>
<evidence type="ECO:0000313" key="6">
    <source>
        <dbReference type="EMBL" id="KAK2190653.1"/>
    </source>
</evidence>
<accession>A0AAD9P9E9</accession>
<dbReference type="InterPro" id="IPR014729">
    <property type="entry name" value="Rossmann-like_a/b/a_fold"/>
</dbReference>
<feature type="repeat" description="ANK" evidence="3">
    <location>
        <begin position="372"/>
        <end position="404"/>
    </location>
</feature>
<dbReference type="Pfam" id="PF12796">
    <property type="entry name" value="Ank_2"/>
    <property type="match status" value="2"/>
</dbReference>
<comment type="caution">
    <text evidence="6">The sequence shown here is derived from an EMBL/GenBank/DDBJ whole genome shotgun (WGS) entry which is preliminary data.</text>
</comment>
<keyword evidence="2 3" id="KW-0040">ANK repeat</keyword>
<dbReference type="Pfam" id="PF00582">
    <property type="entry name" value="Usp"/>
    <property type="match status" value="1"/>
</dbReference>
<dbReference type="InterPro" id="IPR051070">
    <property type="entry name" value="NF-kappa-B_inhibitor"/>
</dbReference>
<evidence type="ECO:0000259" key="5">
    <source>
        <dbReference type="Pfam" id="PF00582"/>
    </source>
</evidence>
<feature type="compositionally biased region" description="Polar residues" evidence="4">
    <location>
        <begin position="609"/>
        <end position="630"/>
    </location>
</feature>
<name>A0AAD9P9E9_RIDPI</name>
<feature type="region of interest" description="Disordered" evidence="4">
    <location>
        <begin position="586"/>
        <end position="640"/>
    </location>
</feature>
<evidence type="ECO:0000256" key="3">
    <source>
        <dbReference type="PROSITE-ProRule" id="PRU00023"/>
    </source>
</evidence>
<dbReference type="EMBL" id="JAODUO010000073">
    <property type="protein sequence ID" value="KAK2190653.1"/>
    <property type="molecule type" value="Genomic_DNA"/>
</dbReference>
<sequence>MSESNYLPTGNQQPFAKPCKWQSRGAGCSGRSTDWAPVGSSMPCETAPFRDYHTQSKCLSDYEQSDCSSGSRADSGVSMSYNSCTSFDNMSSIPEDSHPIPDISHLHIATEPVTVTVNVRVYDEGMVIHDTGSFCKDTICDSIDEGLGSEVCTSVDSIASSVPLPSPSNPEYDQCERFQPNEDGDTLLHLAIIYREEVYAEETIKMARQRETLNIYNNLQQTPLHLAVLTNLPRLVTLLVSRGAVVDARDRHGNTPLHIACREGLFECSVALTTQVEWQYAQEPSVFSSHQQIPQDMNIKNYEGETCLHLAAAGHHWETIHYLTRYAGADINVKEGKSGRTIIHYLAEQPDAELLRDALRLPGVNVNARTYDGSTPLSLACGRGHANVEHALLSAGASMTPVDSDSDSDSGDDSKPMMASMEGEDGNNVSEKTSQVPANKNEQTIVIALDASDQAESAVKWYLKSAHRPGNRVVFVHCIELPEMKLEQARSMHMSPGVLASMWKEAEAKTKILEDKMKVLLKEKGLSGILRTSTGKPGEVICRIAEEEQAVMIVTGTRGMGKVRRTILGSVSDFLVNHAHCPVTVCRTDSPRSRHPSNSDSKKSRHTSGDSIKNLFTSLGRSSRTHSVASDTEEEGHNHK</sequence>
<evidence type="ECO:0000256" key="2">
    <source>
        <dbReference type="ARBA" id="ARBA00023043"/>
    </source>
</evidence>
<evidence type="ECO:0000313" key="7">
    <source>
        <dbReference type="Proteomes" id="UP001209878"/>
    </source>
</evidence>
<dbReference type="PANTHER" id="PTHR46680">
    <property type="entry name" value="NF-KAPPA-B INHIBITOR ALPHA"/>
    <property type="match status" value="1"/>
</dbReference>
<dbReference type="AlphaFoldDB" id="A0AAD9P9E9"/>
<reference evidence="6" key="1">
    <citation type="journal article" date="2023" name="Mol. Biol. Evol.">
        <title>Third-Generation Sequencing Reveals the Adaptive Role of the Epigenome in Three Deep-Sea Polychaetes.</title>
        <authorList>
            <person name="Perez M."/>
            <person name="Aroh O."/>
            <person name="Sun Y."/>
            <person name="Lan Y."/>
            <person name="Juniper S.K."/>
            <person name="Young C.R."/>
            <person name="Angers B."/>
            <person name="Qian P.Y."/>
        </authorList>
    </citation>
    <scope>NUCLEOTIDE SEQUENCE</scope>
    <source>
        <strain evidence="6">R07B-5</strain>
    </source>
</reference>
<dbReference type="GO" id="GO:0071356">
    <property type="term" value="P:cellular response to tumor necrosis factor"/>
    <property type="evidence" value="ECO:0007669"/>
    <property type="project" value="TreeGrafter"/>
</dbReference>
<dbReference type="GO" id="GO:0005829">
    <property type="term" value="C:cytosol"/>
    <property type="evidence" value="ECO:0007669"/>
    <property type="project" value="TreeGrafter"/>
</dbReference>
<feature type="region of interest" description="Disordered" evidence="4">
    <location>
        <begin position="396"/>
        <end position="437"/>
    </location>
</feature>
<dbReference type="GO" id="GO:0051059">
    <property type="term" value="F:NF-kappaB binding"/>
    <property type="evidence" value="ECO:0007669"/>
    <property type="project" value="TreeGrafter"/>
</dbReference>
<dbReference type="PRINTS" id="PR01438">
    <property type="entry name" value="UNVRSLSTRESS"/>
</dbReference>
<dbReference type="InterPro" id="IPR006015">
    <property type="entry name" value="Universal_stress_UspA"/>
</dbReference>
<dbReference type="PROSITE" id="PS50088">
    <property type="entry name" value="ANK_REPEAT"/>
    <property type="match status" value="3"/>
</dbReference>
<dbReference type="Gene3D" id="3.40.50.620">
    <property type="entry name" value="HUPs"/>
    <property type="match status" value="1"/>
</dbReference>
<feature type="repeat" description="ANK" evidence="3">
    <location>
        <begin position="303"/>
        <end position="336"/>
    </location>
</feature>
<dbReference type="InterPro" id="IPR002110">
    <property type="entry name" value="Ankyrin_rpt"/>
</dbReference>
<dbReference type="Gene3D" id="1.25.40.20">
    <property type="entry name" value="Ankyrin repeat-containing domain"/>
    <property type="match status" value="1"/>
</dbReference>
<dbReference type="SMART" id="SM00248">
    <property type="entry name" value="ANK"/>
    <property type="match status" value="6"/>
</dbReference>
<evidence type="ECO:0000256" key="1">
    <source>
        <dbReference type="ARBA" id="ARBA00022737"/>
    </source>
</evidence>
<dbReference type="SUPFAM" id="SSF52402">
    <property type="entry name" value="Adenine nucleotide alpha hydrolases-like"/>
    <property type="match status" value="1"/>
</dbReference>
<evidence type="ECO:0000256" key="4">
    <source>
        <dbReference type="SAM" id="MobiDB-lite"/>
    </source>
</evidence>
<feature type="domain" description="UspA" evidence="5">
    <location>
        <begin position="443"/>
        <end position="587"/>
    </location>
</feature>